<evidence type="ECO:0000313" key="9">
    <source>
        <dbReference type="Proteomes" id="UP000077363"/>
    </source>
</evidence>
<dbReference type="GO" id="GO:0016787">
    <property type="term" value="F:hydrolase activity"/>
    <property type="evidence" value="ECO:0007669"/>
    <property type="project" value="UniProtKB-KW"/>
</dbReference>
<dbReference type="PANTHER" id="PTHR31290">
    <property type="entry name" value="UV-DAMAGE ENDONUCLEASE"/>
    <property type="match status" value="1"/>
</dbReference>
<dbReference type="GO" id="GO:0004519">
    <property type="term" value="F:endonuclease activity"/>
    <property type="evidence" value="ECO:0007669"/>
    <property type="project" value="UniProtKB-KW"/>
</dbReference>
<feature type="compositionally biased region" description="Low complexity" evidence="7">
    <location>
        <begin position="317"/>
        <end position="329"/>
    </location>
</feature>
<dbReference type="EMBL" id="CP011387">
    <property type="protein sequence ID" value="ANE44415.1"/>
    <property type="molecule type" value="Genomic_DNA"/>
</dbReference>
<evidence type="ECO:0000313" key="8">
    <source>
        <dbReference type="EMBL" id="ANE44415.1"/>
    </source>
</evidence>
<keyword evidence="3" id="KW-0227">DNA damage</keyword>
<accession>A0A172TBI9</accession>
<evidence type="ECO:0000256" key="6">
    <source>
        <dbReference type="ARBA" id="ARBA00023204"/>
    </source>
</evidence>
<gene>
    <name evidence="8" type="ORF">SU48_12320</name>
</gene>
<dbReference type="GO" id="GO:0009411">
    <property type="term" value="P:response to UV"/>
    <property type="evidence" value="ECO:0007669"/>
    <property type="project" value="InterPro"/>
</dbReference>
<organism evidence="8 9">
    <name type="scientific">Deinococcus puniceus</name>
    <dbReference type="NCBI Taxonomy" id="1182568"/>
    <lineage>
        <taxon>Bacteria</taxon>
        <taxon>Thermotogati</taxon>
        <taxon>Deinococcota</taxon>
        <taxon>Deinococci</taxon>
        <taxon>Deinococcales</taxon>
        <taxon>Deinococcaceae</taxon>
        <taxon>Deinococcus</taxon>
    </lineage>
</organism>
<keyword evidence="4" id="KW-0228">DNA excision</keyword>
<dbReference type="Gene3D" id="3.20.20.150">
    <property type="entry name" value="Divalent-metal-dependent TIM barrel enzymes"/>
    <property type="match status" value="1"/>
</dbReference>
<dbReference type="GO" id="GO:0006289">
    <property type="term" value="P:nucleotide-excision repair"/>
    <property type="evidence" value="ECO:0007669"/>
    <property type="project" value="InterPro"/>
</dbReference>
<evidence type="ECO:0000256" key="5">
    <source>
        <dbReference type="ARBA" id="ARBA00022801"/>
    </source>
</evidence>
<dbReference type="Proteomes" id="UP000077363">
    <property type="component" value="Chromosome"/>
</dbReference>
<evidence type="ECO:0000256" key="7">
    <source>
        <dbReference type="SAM" id="MobiDB-lite"/>
    </source>
</evidence>
<dbReference type="AlphaFoldDB" id="A0A172TBI9"/>
<keyword evidence="6" id="KW-0234">DNA repair</keyword>
<evidence type="ECO:0000256" key="4">
    <source>
        <dbReference type="ARBA" id="ARBA00022769"/>
    </source>
</evidence>
<keyword evidence="2 8" id="KW-0255">Endonuclease</keyword>
<sequence length="357" mass="38773">MSLHTPAYGLVCMTIGPEVRFRTITLTRYRMLKPEERESTLLNLYADNITRVRAAAAFCAARGIRLYRLSSSLFPMSDLVGDDTGAAVLDHLKPQLLEAGHAFEDAGIRVLMHPEQFIVLNSDRPEVRVSSLRAIEAHAGVMDRMGLARSTWNLLLLHGGKGGRGAELAALIPDLPDGVRLRLALENDEHAYGVADLWPVCQATGVPLVFDAHHHVVHDKLPDLDDPSVRQWTLAARDTWTPPEWQVVHLSNGIDGPQDRRHSHLISHLPSAYSDVPWIEVEAKGKEEAVAALMRGELAELASVIQPVAVPAGAEDLSAEAAAQASATKKPTKKRAKKGAAISEAAISETGLLEPAN</sequence>
<dbReference type="PANTHER" id="PTHR31290:SF5">
    <property type="entry name" value="UV-DAMAGE ENDONUCLEASE"/>
    <property type="match status" value="1"/>
</dbReference>
<protein>
    <submittedName>
        <fullName evidence="8">UV damage repair endonuclease UvdE</fullName>
    </submittedName>
</protein>
<name>A0A172TBI9_9DEIO</name>
<dbReference type="SUPFAM" id="SSF51658">
    <property type="entry name" value="Xylose isomerase-like"/>
    <property type="match status" value="1"/>
</dbReference>
<reference evidence="8 9" key="1">
    <citation type="submission" date="2015-01" db="EMBL/GenBank/DDBJ databases">
        <title>Deinococcus puniceus/DY1/ whole genome sequencing.</title>
        <authorList>
            <person name="Kim M.K."/>
            <person name="Srinivasan S."/>
            <person name="Lee J.-J."/>
        </authorList>
    </citation>
    <scope>NUCLEOTIDE SEQUENCE [LARGE SCALE GENOMIC DNA]</scope>
    <source>
        <strain evidence="8 9">DY1</strain>
    </source>
</reference>
<dbReference type="STRING" id="1182568.SU48_12320"/>
<proteinExistence type="predicted"/>
<dbReference type="KEGG" id="dpu:SU48_12320"/>
<evidence type="ECO:0000256" key="3">
    <source>
        <dbReference type="ARBA" id="ARBA00022763"/>
    </source>
</evidence>
<evidence type="ECO:0000256" key="2">
    <source>
        <dbReference type="ARBA" id="ARBA00022759"/>
    </source>
</evidence>
<evidence type="ECO:0000256" key="1">
    <source>
        <dbReference type="ARBA" id="ARBA00022722"/>
    </source>
</evidence>
<keyword evidence="9" id="KW-1185">Reference proteome</keyword>
<dbReference type="InterPro" id="IPR004601">
    <property type="entry name" value="UvdE"/>
</dbReference>
<feature type="region of interest" description="Disordered" evidence="7">
    <location>
        <begin position="317"/>
        <end position="341"/>
    </location>
</feature>
<keyword evidence="1" id="KW-0540">Nuclease</keyword>
<keyword evidence="5" id="KW-0378">Hydrolase</keyword>
<dbReference type="Pfam" id="PF03851">
    <property type="entry name" value="UvdE"/>
    <property type="match status" value="1"/>
</dbReference>
<dbReference type="OrthoDB" id="9782576at2"/>
<dbReference type="NCBIfam" id="NF002640">
    <property type="entry name" value="PRK02308.1-4"/>
    <property type="match status" value="1"/>
</dbReference>
<dbReference type="InterPro" id="IPR036237">
    <property type="entry name" value="Xyl_isomerase-like_sf"/>
</dbReference>
<dbReference type="PATRIC" id="fig|1182568.3.peg.2546"/>